<dbReference type="Proteomes" id="UP000027466">
    <property type="component" value="Unassembled WGS sequence"/>
</dbReference>
<evidence type="ECO:0000313" key="3">
    <source>
        <dbReference type="Proteomes" id="UP000027466"/>
    </source>
</evidence>
<feature type="region of interest" description="Disordered" evidence="1">
    <location>
        <begin position="1"/>
        <end position="44"/>
    </location>
</feature>
<dbReference type="EMBL" id="JFHC01000046">
    <property type="protein sequence ID" value="KDR40126.1"/>
    <property type="molecule type" value="Genomic_DNA"/>
</dbReference>
<evidence type="ECO:0000256" key="1">
    <source>
        <dbReference type="SAM" id="MobiDB-lite"/>
    </source>
</evidence>
<gene>
    <name evidence="2" type="ORF">BG61_27570</name>
</gene>
<keyword evidence="3" id="KW-1185">Reference proteome</keyword>
<sequence>MVSPDLTGRTRHGRKAEDVDAFSSHERKEGYSPKTGSSLSRGAQFGKARVVDHEQGYVDMRIASLSRPPRFDNLPARVRALR</sequence>
<protein>
    <submittedName>
        <fullName evidence="2">Uncharacterized protein</fullName>
    </submittedName>
</protein>
<comment type="caution">
    <text evidence="2">The sequence shown here is derived from an EMBL/GenBank/DDBJ whole genome shotgun (WGS) entry which is preliminary data.</text>
</comment>
<reference evidence="2 3" key="1">
    <citation type="submission" date="2014-03" db="EMBL/GenBank/DDBJ databases">
        <title>Draft Genome Sequences of Four Burkholderia Strains.</title>
        <authorList>
            <person name="Liu X.Y."/>
            <person name="Li C.X."/>
            <person name="Xu J.H."/>
        </authorList>
    </citation>
    <scope>NUCLEOTIDE SEQUENCE [LARGE SCALE GENOMIC DNA]</scope>
    <source>
        <strain evidence="2 3">DSM 50014</strain>
    </source>
</reference>
<name>A0A069PS74_9BURK</name>
<proteinExistence type="predicted"/>
<evidence type="ECO:0000313" key="2">
    <source>
        <dbReference type="EMBL" id="KDR40126.1"/>
    </source>
</evidence>
<accession>A0A069PS74</accession>
<dbReference type="AlphaFoldDB" id="A0A069PS74"/>
<feature type="compositionally biased region" description="Basic and acidic residues" evidence="1">
    <location>
        <begin position="15"/>
        <end position="31"/>
    </location>
</feature>
<organism evidence="2 3">
    <name type="scientific">Caballeronia glathei</name>
    <dbReference type="NCBI Taxonomy" id="60547"/>
    <lineage>
        <taxon>Bacteria</taxon>
        <taxon>Pseudomonadati</taxon>
        <taxon>Pseudomonadota</taxon>
        <taxon>Betaproteobacteria</taxon>
        <taxon>Burkholderiales</taxon>
        <taxon>Burkholderiaceae</taxon>
        <taxon>Caballeronia</taxon>
    </lineage>
</organism>